<dbReference type="GO" id="GO:0044718">
    <property type="term" value="P:siderophore transmembrane transport"/>
    <property type="evidence" value="ECO:0007669"/>
    <property type="project" value="TreeGrafter"/>
</dbReference>
<keyword evidence="2" id="KW-0813">Transport</keyword>
<dbReference type="PROSITE" id="PS52016">
    <property type="entry name" value="TONB_DEPENDENT_REC_3"/>
    <property type="match status" value="1"/>
</dbReference>
<gene>
    <name evidence="4" type="ORF">CCAN11_2340001</name>
</gene>
<keyword evidence="2" id="KW-0998">Cell outer membrane</keyword>
<dbReference type="NCBIfam" id="TIGR04056">
    <property type="entry name" value="OMP_RagA_SusC"/>
    <property type="match status" value="1"/>
</dbReference>
<dbReference type="InterPro" id="IPR023997">
    <property type="entry name" value="TonB-dep_OMP_SusC/RagA_CS"/>
</dbReference>
<accession>A0A0B7IM66</accession>
<dbReference type="FunFam" id="2.170.130.10:FF:000003">
    <property type="entry name" value="SusC/RagA family TonB-linked outer membrane protein"/>
    <property type="match status" value="1"/>
</dbReference>
<dbReference type="SUPFAM" id="SSF49464">
    <property type="entry name" value="Carboxypeptidase regulatory domain-like"/>
    <property type="match status" value="1"/>
</dbReference>
<comment type="subcellular location">
    <subcellularLocation>
        <location evidence="2">Cell outer membrane</location>
        <topology evidence="2">Multi-pass membrane protein</topology>
    </subcellularLocation>
</comment>
<dbReference type="Pfam" id="PF13715">
    <property type="entry name" value="CarbopepD_reg_2"/>
    <property type="match status" value="1"/>
</dbReference>
<dbReference type="AlphaFoldDB" id="A0A0B7IM66"/>
<dbReference type="Gene3D" id="2.170.130.10">
    <property type="entry name" value="TonB-dependent receptor, plug domain"/>
    <property type="match status" value="1"/>
</dbReference>
<evidence type="ECO:0000256" key="2">
    <source>
        <dbReference type="PROSITE-ProRule" id="PRU01360"/>
    </source>
</evidence>
<dbReference type="GO" id="GO:0015344">
    <property type="term" value="F:siderophore uptake transmembrane transporter activity"/>
    <property type="evidence" value="ECO:0007669"/>
    <property type="project" value="TreeGrafter"/>
</dbReference>
<keyword evidence="2" id="KW-0812">Transmembrane</keyword>
<dbReference type="SUPFAM" id="SSF56935">
    <property type="entry name" value="Porins"/>
    <property type="match status" value="1"/>
</dbReference>
<dbReference type="InterPro" id="IPR008969">
    <property type="entry name" value="CarboxyPept-like_regulatory"/>
</dbReference>
<dbReference type="InterPro" id="IPR012910">
    <property type="entry name" value="Plug_dom"/>
</dbReference>
<dbReference type="Proteomes" id="UP000039370">
    <property type="component" value="Unassembled WGS sequence"/>
</dbReference>
<dbReference type="NCBIfam" id="TIGR04057">
    <property type="entry name" value="SusC_RagA_signa"/>
    <property type="match status" value="1"/>
</dbReference>
<evidence type="ECO:0000313" key="5">
    <source>
        <dbReference type="Proteomes" id="UP000039370"/>
    </source>
</evidence>
<sequence>MKDLLLRKYARWSNVSLLMVFVFVFSFQDLKADNIGNDNGRTIEDAQQQKTITGTVIDEQGQPLPGVSIIVKGKQGKGTSTDFDGKYAISVLPTDRLVFSYIGFAQQEVLVGGKAIINVTLSEDTQQLDDVVVVGHGTQKKIAVSGAVSTVKGADIKMPASNLTSVLAGQMPGIISETSNGEPGSVSQFYIRGIGTFGGRLTPLIILDDAEIQIGDLNSIPPETVESFSILKDASATAIYGSRGANGVMIIKTKSGNKNERTRIGVTYEQSFNVPTMFPKFVDGATWMELYNEASTTRRPYETPRYSQQVIDATRSGINPYMYPDVDWEKVLFKKWL</sequence>
<keyword evidence="2" id="KW-1134">Transmembrane beta strand</keyword>
<evidence type="ECO:0000259" key="3">
    <source>
        <dbReference type="Pfam" id="PF07715"/>
    </source>
</evidence>
<dbReference type="Pfam" id="PF07715">
    <property type="entry name" value="Plug"/>
    <property type="match status" value="1"/>
</dbReference>
<comment type="similarity">
    <text evidence="2">Belongs to the TonB-dependent receptor family.</text>
</comment>
<name>A0A0B7IM66_9FLAO</name>
<proteinExistence type="inferred from homology"/>
<dbReference type="Gene3D" id="2.60.40.1120">
    <property type="entry name" value="Carboxypeptidase-like, regulatory domain"/>
    <property type="match status" value="1"/>
</dbReference>
<evidence type="ECO:0000256" key="1">
    <source>
        <dbReference type="ARBA" id="ARBA00022729"/>
    </source>
</evidence>
<organism evidence="4 5">
    <name type="scientific">Capnocytophaga canimorsus</name>
    <dbReference type="NCBI Taxonomy" id="28188"/>
    <lineage>
        <taxon>Bacteria</taxon>
        <taxon>Pseudomonadati</taxon>
        <taxon>Bacteroidota</taxon>
        <taxon>Flavobacteriia</taxon>
        <taxon>Flavobacteriales</taxon>
        <taxon>Flavobacteriaceae</taxon>
        <taxon>Capnocytophaga</taxon>
    </lineage>
</organism>
<feature type="domain" description="TonB-dependent receptor plug" evidence="3">
    <location>
        <begin position="141"/>
        <end position="248"/>
    </location>
</feature>
<dbReference type="PANTHER" id="PTHR30069">
    <property type="entry name" value="TONB-DEPENDENT OUTER MEMBRANE RECEPTOR"/>
    <property type="match status" value="1"/>
</dbReference>
<dbReference type="EMBL" id="CDOK01000151">
    <property type="protein sequence ID" value="CEN51644.1"/>
    <property type="molecule type" value="Genomic_DNA"/>
</dbReference>
<dbReference type="InterPro" id="IPR037066">
    <property type="entry name" value="Plug_dom_sf"/>
</dbReference>
<keyword evidence="1" id="KW-0732">Signal</keyword>
<dbReference type="PANTHER" id="PTHR30069:SF29">
    <property type="entry name" value="HEMOGLOBIN AND HEMOGLOBIN-HAPTOGLOBIN-BINDING PROTEIN 1-RELATED"/>
    <property type="match status" value="1"/>
</dbReference>
<evidence type="ECO:0000313" key="4">
    <source>
        <dbReference type="EMBL" id="CEN51644.1"/>
    </source>
</evidence>
<dbReference type="InterPro" id="IPR023996">
    <property type="entry name" value="TonB-dep_OMP_SusC/RagA"/>
</dbReference>
<keyword evidence="2" id="KW-0472">Membrane</keyword>
<dbReference type="InterPro" id="IPR039426">
    <property type="entry name" value="TonB-dep_rcpt-like"/>
</dbReference>
<protein>
    <recommendedName>
        <fullName evidence="3">TonB-dependent receptor plug domain-containing protein</fullName>
    </recommendedName>
</protein>
<reference evidence="5" key="1">
    <citation type="submission" date="2015-01" db="EMBL/GenBank/DDBJ databases">
        <authorList>
            <person name="MANFREDI Pablo"/>
        </authorList>
    </citation>
    <scope>NUCLEOTIDE SEQUENCE [LARGE SCALE GENOMIC DNA]</scope>
    <source>
        <strain evidence="5">Cc11</strain>
    </source>
</reference>
<dbReference type="GO" id="GO:0009279">
    <property type="term" value="C:cell outer membrane"/>
    <property type="evidence" value="ECO:0007669"/>
    <property type="project" value="UniProtKB-SubCell"/>
</dbReference>
<dbReference type="FunFam" id="2.60.40.1120:FF:000003">
    <property type="entry name" value="Outer membrane protein Omp121"/>
    <property type="match status" value="1"/>
</dbReference>